<accession>A0AAV2E3A7</accession>
<sequence>MAGENSFVGAVSQSDSESKDSGSTGSNLSLETKSSQSSQWFTNEELNKLKSLLQCDSMSPSPPLSPSLKHAAYSVSQHLPQIPNFSGKFVLSSHNQYGLMGLAQIWILDTGASDHIC</sequence>
<name>A0AAV2E3A7_9ROSI</name>
<evidence type="ECO:0000256" key="1">
    <source>
        <dbReference type="SAM" id="MobiDB-lite"/>
    </source>
</evidence>
<dbReference type="AlphaFoldDB" id="A0AAV2E3A7"/>
<gene>
    <name evidence="2" type="ORF">LTRI10_LOCUS21591</name>
</gene>
<proteinExistence type="predicted"/>
<feature type="region of interest" description="Disordered" evidence="1">
    <location>
        <begin position="1"/>
        <end position="39"/>
    </location>
</feature>
<reference evidence="2 3" key="1">
    <citation type="submission" date="2024-04" db="EMBL/GenBank/DDBJ databases">
        <authorList>
            <person name="Fracassetti M."/>
        </authorList>
    </citation>
    <scope>NUCLEOTIDE SEQUENCE [LARGE SCALE GENOMIC DNA]</scope>
</reference>
<organism evidence="2 3">
    <name type="scientific">Linum trigynum</name>
    <dbReference type="NCBI Taxonomy" id="586398"/>
    <lineage>
        <taxon>Eukaryota</taxon>
        <taxon>Viridiplantae</taxon>
        <taxon>Streptophyta</taxon>
        <taxon>Embryophyta</taxon>
        <taxon>Tracheophyta</taxon>
        <taxon>Spermatophyta</taxon>
        <taxon>Magnoliopsida</taxon>
        <taxon>eudicotyledons</taxon>
        <taxon>Gunneridae</taxon>
        <taxon>Pentapetalae</taxon>
        <taxon>rosids</taxon>
        <taxon>fabids</taxon>
        <taxon>Malpighiales</taxon>
        <taxon>Linaceae</taxon>
        <taxon>Linum</taxon>
    </lineage>
</organism>
<dbReference type="Proteomes" id="UP001497516">
    <property type="component" value="Chromosome 4"/>
</dbReference>
<keyword evidence="3" id="KW-1185">Reference proteome</keyword>
<feature type="compositionally biased region" description="Polar residues" evidence="1">
    <location>
        <begin position="27"/>
        <end position="39"/>
    </location>
</feature>
<evidence type="ECO:0000313" key="3">
    <source>
        <dbReference type="Proteomes" id="UP001497516"/>
    </source>
</evidence>
<evidence type="ECO:0000313" key="2">
    <source>
        <dbReference type="EMBL" id="CAL1380123.1"/>
    </source>
</evidence>
<dbReference type="EMBL" id="OZ034817">
    <property type="protein sequence ID" value="CAL1380123.1"/>
    <property type="molecule type" value="Genomic_DNA"/>
</dbReference>
<protein>
    <submittedName>
        <fullName evidence="2">Uncharacterized protein</fullName>
    </submittedName>
</protein>